<evidence type="ECO:0000256" key="4">
    <source>
        <dbReference type="SAM" id="SignalP"/>
    </source>
</evidence>
<keyword evidence="4" id="KW-0732">Signal</keyword>
<dbReference type="Gene3D" id="2.60.120.200">
    <property type="match status" value="1"/>
</dbReference>
<dbReference type="OrthoDB" id="192832at2759"/>
<dbReference type="CDD" id="cd02181">
    <property type="entry name" value="GH16_fungal_Lam16A_glucanase"/>
    <property type="match status" value="1"/>
</dbReference>
<dbReference type="PROSITE" id="PS51762">
    <property type="entry name" value="GH16_2"/>
    <property type="match status" value="1"/>
</dbReference>
<dbReference type="Pfam" id="PF26113">
    <property type="entry name" value="GH16_XgeA"/>
    <property type="match status" value="1"/>
</dbReference>
<protein>
    <submittedName>
        <fullName evidence="6">Glycoside hydrolase family 16 protein</fullName>
    </submittedName>
</protein>
<evidence type="ECO:0000256" key="3">
    <source>
        <dbReference type="ARBA" id="ARBA00023295"/>
    </source>
</evidence>
<comment type="similarity">
    <text evidence="1">Belongs to the glycosyl hydrolase 16 family.</text>
</comment>
<evidence type="ECO:0000256" key="2">
    <source>
        <dbReference type="ARBA" id="ARBA00022801"/>
    </source>
</evidence>
<dbReference type="Proteomes" id="UP000054549">
    <property type="component" value="Unassembled WGS sequence"/>
</dbReference>
<evidence type="ECO:0000256" key="1">
    <source>
        <dbReference type="ARBA" id="ARBA00006865"/>
    </source>
</evidence>
<dbReference type="EMBL" id="KN818283">
    <property type="protein sequence ID" value="KIL61494.1"/>
    <property type="molecule type" value="Genomic_DNA"/>
</dbReference>
<dbReference type="InterPro" id="IPR000757">
    <property type="entry name" value="Beta-glucanase-like"/>
</dbReference>
<dbReference type="GO" id="GO:0009251">
    <property type="term" value="P:glucan catabolic process"/>
    <property type="evidence" value="ECO:0007669"/>
    <property type="project" value="TreeGrafter"/>
</dbReference>
<evidence type="ECO:0000313" key="6">
    <source>
        <dbReference type="EMBL" id="KIL61494.1"/>
    </source>
</evidence>
<keyword evidence="2 6" id="KW-0378">Hydrolase</keyword>
<feature type="signal peptide" evidence="4">
    <location>
        <begin position="1"/>
        <end position="22"/>
    </location>
</feature>
<dbReference type="HOGENOM" id="CLU_016972_1_1_1"/>
<dbReference type="AlphaFoldDB" id="A0A0C2T4Q2"/>
<proteinExistence type="inferred from homology"/>
<dbReference type="InterPro" id="IPR013320">
    <property type="entry name" value="ConA-like_dom_sf"/>
</dbReference>
<dbReference type="FunFam" id="2.60.120.200:FF:000114">
    <property type="entry name" value="Probable endo-1,3(4)-beta-glucanase NFIA_089530"/>
    <property type="match status" value="1"/>
</dbReference>
<dbReference type="STRING" id="946122.A0A0C2T4Q2"/>
<organism evidence="6 7">
    <name type="scientific">Amanita muscaria (strain Koide BX008)</name>
    <dbReference type="NCBI Taxonomy" id="946122"/>
    <lineage>
        <taxon>Eukaryota</taxon>
        <taxon>Fungi</taxon>
        <taxon>Dikarya</taxon>
        <taxon>Basidiomycota</taxon>
        <taxon>Agaricomycotina</taxon>
        <taxon>Agaricomycetes</taxon>
        <taxon>Agaricomycetidae</taxon>
        <taxon>Agaricales</taxon>
        <taxon>Pluteineae</taxon>
        <taxon>Amanitaceae</taxon>
        <taxon>Amanita</taxon>
    </lineage>
</organism>
<dbReference type="InParanoid" id="A0A0C2T4Q2"/>
<dbReference type="GO" id="GO:0004553">
    <property type="term" value="F:hydrolase activity, hydrolyzing O-glycosyl compounds"/>
    <property type="evidence" value="ECO:0007669"/>
    <property type="project" value="InterPro"/>
</dbReference>
<feature type="domain" description="GH16" evidence="5">
    <location>
        <begin position="18"/>
        <end position="311"/>
    </location>
</feature>
<accession>A0A0C2T4Q2</accession>
<keyword evidence="3" id="KW-0326">Glycosidase</keyword>
<evidence type="ECO:0000313" key="7">
    <source>
        <dbReference type="Proteomes" id="UP000054549"/>
    </source>
</evidence>
<reference evidence="6 7" key="1">
    <citation type="submission" date="2014-04" db="EMBL/GenBank/DDBJ databases">
        <title>Evolutionary Origins and Diversification of the Mycorrhizal Mutualists.</title>
        <authorList>
            <consortium name="DOE Joint Genome Institute"/>
            <consortium name="Mycorrhizal Genomics Consortium"/>
            <person name="Kohler A."/>
            <person name="Kuo A."/>
            <person name="Nagy L.G."/>
            <person name="Floudas D."/>
            <person name="Copeland A."/>
            <person name="Barry K.W."/>
            <person name="Cichocki N."/>
            <person name="Veneault-Fourrey C."/>
            <person name="LaButti K."/>
            <person name="Lindquist E.A."/>
            <person name="Lipzen A."/>
            <person name="Lundell T."/>
            <person name="Morin E."/>
            <person name="Murat C."/>
            <person name="Riley R."/>
            <person name="Ohm R."/>
            <person name="Sun H."/>
            <person name="Tunlid A."/>
            <person name="Henrissat B."/>
            <person name="Grigoriev I.V."/>
            <person name="Hibbett D.S."/>
            <person name="Martin F."/>
        </authorList>
    </citation>
    <scope>NUCLEOTIDE SEQUENCE [LARGE SCALE GENOMIC DNA]</scope>
    <source>
        <strain evidence="6 7">Koide BX008</strain>
    </source>
</reference>
<name>A0A0C2T4Q2_AMAMK</name>
<dbReference type="SUPFAM" id="SSF49899">
    <property type="entry name" value="Concanavalin A-like lectins/glucanases"/>
    <property type="match status" value="1"/>
</dbReference>
<dbReference type="PANTHER" id="PTHR10963:SF24">
    <property type="entry name" value="GLYCOSIDASE C21B10.07-RELATED"/>
    <property type="match status" value="1"/>
</dbReference>
<dbReference type="PANTHER" id="PTHR10963">
    <property type="entry name" value="GLYCOSYL HYDROLASE-RELATED"/>
    <property type="match status" value="1"/>
</dbReference>
<sequence>MTMMKFTAASLLLLGAASSALGFTYELETSVVGSDFYNNFVFENITDPTHGRVTYVDKATAISQNLTYASHDAFILSADHKTVLDPNGPGRNSVRLRSVSTYQNSLLVFDIRHMPQGCGTWPAVWTLGPNWPYGGEIDIVEGVNDQSPNAATLHTGPNCTMPANRNQLGTTALTDCYGLDNSNAGCGVKFPTIESYGPSFNDIGGGWYAMERSNTQVRVWFWPRNGYVPPDVQAGLPIVDPDLWGTPSADFPNTDCDINSHFAPQSIVINLTFCRCLFIIICGDWAGNVYSSSGCPGTCVDYVNNNPEAFAQAYFEFASLKTYQSVGFQ</sequence>
<dbReference type="InterPro" id="IPR050546">
    <property type="entry name" value="Glycosyl_Hydrlase_16"/>
</dbReference>
<feature type="chain" id="PRO_5002155865" evidence="4">
    <location>
        <begin position="23"/>
        <end position="329"/>
    </location>
</feature>
<keyword evidence="7" id="KW-1185">Reference proteome</keyword>
<evidence type="ECO:0000259" key="5">
    <source>
        <dbReference type="PROSITE" id="PS51762"/>
    </source>
</evidence>
<gene>
    <name evidence="6" type="ORF">M378DRAFT_199495</name>
</gene>